<feature type="transmembrane region" description="Helical" evidence="1">
    <location>
        <begin position="255"/>
        <end position="275"/>
    </location>
</feature>
<accession>A0ABM0JJA9</accession>
<keyword evidence="1" id="KW-0472">Membrane</keyword>
<feature type="transmembrane region" description="Helical" evidence="1">
    <location>
        <begin position="159"/>
        <end position="178"/>
    </location>
</feature>
<evidence type="ECO:0000313" key="2">
    <source>
        <dbReference type="Proteomes" id="UP000694888"/>
    </source>
</evidence>
<sequence length="389" mass="44573">MCFGIGLGCCIEILPYLCLVCVPILGSFCGVETIYRLAIYLMLHGVLVECIPKILFSVIPVLNLLLLGLLMYLPVSLTPWPVIWLFDKLIWASNPVFMISEVVLVQNFVMRRSQLAADQIEQDDDSAVAYKAAILLFSSLCYAVAASLAYHIYTHATGSQILCLFVTLSILIAIHNMMWMAHEGIISDCAFCSLVSITVLYIMVFETQQISSPLPEPLIWKKTSFTRSSFVSIIYWILNVSSANAQRSILYLHRFFSPFFLGLLAVRLWSILFIANKMTRNFFTDRGNGESEDMETVIQDFDERDKNPWRSPLLLKLSIIFMLSQFTANFVLEWSGHDTSFSWLSAVTKRVWPSEVLIGRMMQILCVNCFYTWRLYRAEDWTWNSWLTP</sequence>
<feature type="transmembrane region" description="Helical" evidence="1">
    <location>
        <begin position="185"/>
        <end position="205"/>
    </location>
</feature>
<gene>
    <name evidence="3" type="primary">LOC101847809</name>
</gene>
<name>A0ABM0JJA9_APLCA</name>
<dbReference type="RefSeq" id="XP_005094950.1">
    <property type="nucleotide sequence ID" value="XM_005094893.3"/>
</dbReference>
<feature type="transmembrane region" description="Helical" evidence="1">
    <location>
        <begin position="130"/>
        <end position="153"/>
    </location>
</feature>
<feature type="transmembrane region" description="Helical" evidence="1">
    <location>
        <begin position="13"/>
        <end position="42"/>
    </location>
</feature>
<keyword evidence="2" id="KW-1185">Reference proteome</keyword>
<reference evidence="3" key="1">
    <citation type="submission" date="2025-08" db="UniProtKB">
        <authorList>
            <consortium name="RefSeq"/>
        </authorList>
    </citation>
    <scope>IDENTIFICATION</scope>
</reference>
<organism evidence="2 3">
    <name type="scientific">Aplysia californica</name>
    <name type="common">California sea hare</name>
    <dbReference type="NCBI Taxonomy" id="6500"/>
    <lineage>
        <taxon>Eukaryota</taxon>
        <taxon>Metazoa</taxon>
        <taxon>Spiralia</taxon>
        <taxon>Lophotrochozoa</taxon>
        <taxon>Mollusca</taxon>
        <taxon>Gastropoda</taxon>
        <taxon>Heterobranchia</taxon>
        <taxon>Euthyneura</taxon>
        <taxon>Tectipleura</taxon>
        <taxon>Aplysiida</taxon>
        <taxon>Aplysioidea</taxon>
        <taxon>Aplysiidae</taxon>
        <taxon>Aplysia</taxon>
    </lineage>
</organism>
<protein>
    <submittedName>
        <fullName evidence="3">Uncharacterized protein LOC101847809</fullName>
    </submittedName>
</protein>
<dbReference type="GeneID" id="101847809"/>
<feature type="transmembrane region" description="Helical" evidence="1">
    <location>
        <begin position="225"/>
        <end position="243"/>
    </location>
</feature>
<keyword evidence="1" id="KW-0812">Transmembrane</keyword>
<evidence type="ECO:0000256" key="1">
    <source>
        <dbReference type="SAM" id="Phobius"/>
    </source>
</evidence>
<feature type="transmembrane region" description="Helical" evidence="1">
    <location>
        <begin position="54"/>
        <end position="77"/>
    </location>
</feature>
<evidence type="ECO:0000313" key="3">
    <source>
        <dbReference type="RefSeq" id="XP_005094950.1"/>
    </source>
</evidence>
<dbReference type="Proteomes" id="UP000694888">
    <property type="component" value="Unplaced"/>
</dbReference>
<proteinExistence type="predicted"/>
<keyword evidence="1" id="KW-1133">Transmembrane helix</keyword>